<dbReference type="Pfam" id="PF04542">
    <property type="entry name" value="Sigma70_r2"/>
    <property type="match status" value="1"/>
</dbReference>
<keyword evidence="4" id="KW-0238">DNA-binding</keyword>
<evidence type="ECO:0000256" key="4">
    <source>
        <dbReference type="ARBA" id="ARBA00023125"/>
    </source>
</evidence>
<keyword evidence="2" id="KW-0805">Transcription regulation</keyword>
<dbReference type="InterPro" id="IPR013324">
    <property type="entry name" value="RNA_pol_sigma_r3/r4-like"/>
</dbReference>
<dbReference type="InterPro" id="IPR013249">
    <property type="entry name" value="RNA_pol_sigma70_r4_t2"/>
</dbReference>
<keyword evidence="9" id="KW-1185">Reference proteome</keyword>
<dbReference type="RefSeq" id="WP_377934237.1">
    <property type="nucleotide sequence ID" value="NZ_JBHUEA010000012.1"/>
</dbReference>
<dbReference type="SUPFAM" id="SSF88946">
    <property type="entry name" value="Sigma2 domain of RNA polymerase sigma factors"/>
    <property type="match status" value="1"/>
</dbReference>
<evidence type="ECO:0000256" key="1">
    <source>
        <dbReference type="ARBA" id="ARBA00010641"/>
    </source>
</evidence>
<feature type="domain" description="RNA polymerase sigma-70 region 2" evidence="6">
    <location>
        <begin position="8"/>
        <end position="73"/>
    </location>
</feature>
<sequence>MSIPFERIVEAHGDVVWRVCRGLLPQHDAEDAWSDTFLAALRAWDRFEGDRVSGWLVTIAHRKALDVLRAGGRVEHPEDGVPDRAVEQALPDLDLWAALARLPAGQRAAVVHHHLAGLPFAEVAELTGTSPAAARKAASDGVRRLRTLMIQAEEDS</sequence>
<dbReference type="Pfam" id="PF08281">
    <property type="entry name" value="Sigma70_r4_2"/>
    <property type="match status" value="1"/>
</dbReference>
<evidence type="ECO:0000256" key="3">
    <source>
        <dbReference type="ARBA" id="ARBA00023082"/>
    </source>
</evidence>
<protein>
    <submittedName>
        <fullName evidence="8">RNA polymerase sigma factor</fullName>
    </submittedName>
</protein>
<gene>
    <name evidence="8" type="ORF">ACFSBI_09260</name>
</gene>
<keyword evidence="3" id="KW-0731">Sigma factor</keyword>
<dbReference type="Proteomes" id="UP001597347">
    <property type="component" value="Unassembled WGS sequence"/>
</dbReference>
<dbReference type="Gene3D" id="1.10.10.10">
    <property type="entry name" value="Winged helix-like DNA-binding domain superfamily/Winged helix DNA-binding domain"/>
    <property type="match status" value="1"/>
</dbReference>
<dbReference type="InterPro" id="IPR039425">
    <property type="entry name" value="RNA_pol_sigma-70-like"/>
</dbReference>
<dbReference type="SUPFAM" id="SSF88659">
    <property type="entry name" value="Sigma3 and sigma4 domains of RNA polymerase sigma factors"/>
    <property type="match status" value="1"/>
</dbReference>
<keyword evidence="5" id="KW-0804">Transcription</keyword>
<proteinExistence type="inferred from homology"/>
<accession>A0ABW4LH07</accession>
<dbReference type="InterPro" id="IPR036388">
    <property type="entry name" value="WH-like_DNA-bd_sf"/>
</dbReference>
<dbReference type="InterPro" id="IPR013325">
    <property type="entry name" value="RNA_pol_sigma_r2"/>
</dbReference>
<dbReference type="PANTHER" id="PTHR43133">
    <property type="entry name" value="RNA POLYMERASE ECF-TYPE SIGMA FACTO"/>
    <property type="match status" value="1"/>
</dbReference>
<name>A0ABW4LH07_9MICO</name>
<evidence type="ECO:0000259" key="7">
    <source>
        <dbReference type="Pfam" id="PF08281"/>
    </source>
</evidence>
<comment type="similarity">
    <text evidence="1">Belongs to the sigma-70 factor family. ECF subfamily.</text>
</comment>
<comment type="caution">
    <text evidence="8">The sequence shown here is derived from an EMBL/GenBank/DDBJ whole genome shotgun (WGS) entry which is preliminary data.</text>
</comment>
<reference evidence="9" key="1">
    <citation type="journal article" date="2019" name="Int. J. Syst. Evol. Microbiol.">
        <title>The Global Catalogue of Microorganisms (GCM) 10K type strain sequencing project: providing services to taxonomists for standard genome sequencing and annotation.</title>
        <authorList>
            <consortium name="The Broad Institute Genomics Platform"/>
            <consortium name="The Broad Institute Genome Sequencing Center for Infectious Disease"/>
            <person name="Wu L."/>
            <person name="Ma J."/>
        </authorList>
    </citation>
    <scope>NUCLEOTIDE SEQUENCE [LARGE SCALE GENOMIC DNA]</scope>
    <source>
        <strain evidence="9">CGMCC 1.12471</strain>
    </source>
</reference>
<organism evidence="8 9">
    <name type="scientific">Amnibacterium endophyticum</name>
    <dbReference type="NCBI Taxonomy" id="2109337"/>
    <lineage>
        <taxon>Bacteria</taxon>
        <taxon>Bacillati</taxon>
        <taxon>Actinomycetota</taxon>
        <taxon>Actinomycetes</taxon>
        <taxon>Micrococcales</taxon>
        <taxon>Microbacteriaceae</taxon>
        <taxon>Amnibacterium</taxon>
    </lineage>
</organism>
<dbReference type="Gene3D" id="1.10.1740.10">
    <property type="match status" value="1"/>
</dbReference>
<evidence type="ECO:0000256" key="5">
    <source>
        <dbReference type="ARBA" id="ARBA00023163"/>
    </source>
</evidence>
<dbReference type="InterPro" id="IPR007627">
    <property type="entry name" value="RNA_pol_sigma70_r2"/>
</dbReference>
<evidence type="ECO:0000313" key="9">
    <source>
        <dbReference type="Proteomes" id="UP001597347"/>
    </source>
</evidence>
<dbReference type="NCBIfam" id="TIGR02937">
    <property type="entry name" value="sigma70-ECF"/>
    <property type="match status" value="1"/>
</dbReference>
<evidence type="ECO:0000313" key="8">
    <source>
        <dbReference type="EMBL" id="MFD1721737.1"/>
    </source>
</evidence>
<feature type="domain" description="RNA polymerase sigma factor 70 region 4 type 2" evidence="7">
    <location>
        <begin position="94"/>
        <end position="145"/>
    </location>
</feature>
<evidence type="ECO:0000259" key="6">
    <source>
        <dbReference type="Pfam" id="PF04542"/>
    </source>
</evidence>
<dbReference type="EMBL" id="JBHUEA010000012">
    <property type="protein sequence ID" value="MFD1721737.1"/>
    <property type="molecule type" value="Genomic_DNA"/>
</dbReference>
<dbReference type="InterPro" id="IPR014284">
    <property type="entry name" value="RNA_pol_sigma-70_dom"/>
</dbReference>
<dbReference type="PANTHER" id="PTHR43133:SF8">
    <property type="entry name" value="RNA POLYMERASE SIGMA FACTOR HI_1459-RELATED"/>
    <property type="match status" value="1"/>
</dbReference>
<evidence type="ECO:0000256" key="2">
    <source>
        <dbReference type="ARBA" id="ARBA00023015"/>
    </source>
</evidence>